<evidence type="ECO:0000256" key="5">
    <source>
        <dbReference type="ARBA" id="ARBA00022691"/>
    </source>
</evidence>
<dbReference type="GO" id="GO:0005829">
    <property type="term" value="C:cytosol"/>
    <property type="evidence" value="ECO:0007669"/>
    <property type="project" value="TreeGrafter"/>
</dbReference>
<dbReference type="RefSeq" id="WP_262398067.1">
    <property type="nucleotide sequence ID" value="NZ_JACRTC010000006.1"/>
</dbReference>
<comment type="caution">
    <text evidence="10">The sequence shown here is derived from an EMBL/GenBank/DDBJ whole genome shotgun (WGS) entry which is preliminary data.</text>
</comment>
<dbReference type="HAMAP" id="MF_00607">
    <property type="entry name" value="16SrRNA_methyltr_A"/>
    <property type="match status" value="1"/>
</dbReference>
<dbReference type="InterPro" id="IPR023165">
    <property type="entry name" value="rRNA_Ade_diMease-like_C"/>
</dbReference>
<proteinExistence type="inferred from homology"/>
<comment type="catalytic activity">
    <reaction evidence="7">
        <text>adenosine(1518)/adenosine(1519) in 16S rRNA + 4 S-adenosyl-L-methionine = N(6)-dimethyladenosine(1518)/N(6)-dimethyladenosine(1519) in 16S rRNA + 4 S-adenosyl-L-homocysteine + 4 H(+)</text>
        <dbReference type="Rhea" id="RHEA:19609"/>
        <dbReference type="Rhea" id="RHEA-COMP:10232"/>
        <dbReference type="Rhea" id="RHEA-COMP:10233"/>
        <dbReference type="ChEBI" id="CHEBI:15378"/>
        <dbReference type="ChEBI" id="CHEBI:57856"/>
        <dbReference type="ChEBI" id="CHEBI:59789"/>
        <dbReference type="ChEBI" id="CHEBI:74411"/>
        <dbReference type="ChEBI" id="CHEBI:74493"/>
        <dbReference type="EC" id="2.1.1.182"/>
    </reaction>
</comment>
<evidence type="ECO:0000256" key="3">
    <source>
        <dbReference type="ARBA" id="ARBA00022603"/>
    </source>
</evidence>
<feature type="binding site" evidence="7 8">
    <location>
        <position position="55"/>
    </location>
    <ligand>
        <name>S-adenosyl-L-methionine</name>
        <dbReference type="ChEBI" id="CHEBI:59789"/>
    </ligand>
</feature>
<name>A0A926I7D2_9FIRM</name>
<dbReference type="Proteomes" id="UP000660861">
    <property type="component" value="Unassembled WGS sequence"/>
</dbReference>
<organism evidence="10 11">
    <name type="scientific">Zongyangia hominis</name>
    <dbReference type="NCBI Taxonomy" id="2763677"/>
    <lineage>
        <taxon>Bacteria</taxon>
        <taxon>Bacillati</taxon>
        <taxon>Bacillota</taxon>
        <taxon>Clostridia</taxon>
        <taxon>Eubacteriales</taxon>
        <taxon>Oscillospiraceae</taxon>
        <taxon>Zongyangia</taxon>
    </lineage>
</organism>
<feature type="binding site" evidence="7 8">
    <location>
        <position position="76"/>
    </location>
    <ligand>
        <name>S-adenosyl-L-methionine</name>
        <dbReference type="ChEBI" id="CHEBI:59789"/>
    </ligand>
</feature>
<dbReference type="InterPro" id="IPR029063">
    <property type="entry name" value="SAM-dependent_MTases_sf"/>
</dbReference>
<reference evidence="10" key="1">
    <citation type="submission" date="2020-08" db="EMBL/GenBank/DDBJ databases">
        <title>Genome public.</title>
        <authorList>
            <person name="Liu C."/>
            <person name="Sun Q."/>
        </authorList>
    </citation>
    <scope>NUCLEOTIDE SEQUENCE</scope>
    <source>
        <strain evidence="10">NSJ-54</strain>
    </source>
</reference>
<sequence length="292" mass="31620">MSKLSNIGTIKDIVNRYGFSFSKALGQNFLINPSVCPRIAEMGNARPGFGIIEIGTGIGVLTAELAQRADKVVCIELDSRLLPVLDETLSEFDNIKVINDDVLKVDLKKLIADEFAGMQVAVCANLPYYITSPILMSLLEQRLPIVSITVMVQKEAAVRICAKPGSRECGALSLAVSYYSEPKQLFSVSRGSFLPAPDVDSAVIRLDVRESPAIQVPDEKALFAIIKAGFSQRRKTIVNALSSGLGLPKEEVSRMLERAQVSPKARAEQLTLEDFGRIRLPAEDDAAPTGAG</sequence>
<dbReference type="NCBIfam" id="TIGR00755">
    <property type="entry name" value="ksgA"/>
    <property type="match status" value="1"/>
</dbReference>
<feature type="binding site" evidence="7 8">
    <location>
        <position position="30"/>
    </location>
    <ligand>
        <name>S-adenosyl-L-methionine</name>
        <dbReference type="ChEBI" id="CHEBI:59789"/>
    </ligand>
</feature>
<dbReference type="FunFam" id="3.40.50.150:FF:000023">
    <property type="entry name" value="Ribosomal RNA small subunit methyltransferase A"/>
    <property type="match status" value="1"/>
</dbReference>
<dbReference type="PROSITE" id="PS01131">
    <property type="entry name" value="RRNA_A_DIMETH"/>
    <property type="match status" value="1"/>
</dbReference>
<dbReference type="GO" id="GO:0052908">
    <property type="term" value="F:16S rRNA (adenine(1518)-N(6)/adenine(1519)-N(6))-dimethyltransferase activity"/>
    <property type="evidence" value="ECO:0007669"/>
    <property type="project" value="UniProtKB-EC"/>
</dbReference>
<dbReference type="SUPFAM" id="SSF53335">
    <property type="entry name" value="S-adenosyl-L-methionine-dependent methyltransferases"/>
    <property type="match status" value="1"/>
</dbReference>
<comment type="similarity">
    <text evidence="7">Belongs to the class I-like SAM-binding methyltransferase superfamily. rRNA adenine N(6)-methyltransferase family. RsmA subfamily.</text>
</comment>
<evidence type="ECO:0000256" key="6">
    <source>
        <dbReference type="ARBA" id="ARBA00022884"/>
    </source>
</evidence>
<accession>A0A926I7D2</accession>
<evidence type="ECO:0000256" key="7">
    <source>
        <dbReference type="HAMAP-Rule" id="MF_00607"/>
    </source>
</evidence>
<dbReference type="InterPro" id="IPR020596">
    <property type="entry name" value="rRNA_Ade_Mease_Trfase_CS"/>
</dbReference>
<evidence type="ECO:0000256" key="8">
    <source>
        <dbReference type="PROSITE-ProRule" id="PRU01026"/>
    </source>
</evidence>
<keyword evidence="1 7" id="KW-0963">Cytoplasm</keyword>
<dbReference type="Gene3D" id="3.40.50.150">
    <property type="entry name" value="Vaccinia Virus protein VP39"/>
    <property type="match status" value="1"/>
</dbReference>
<protein>
    <recommendedName>
        <fullName evidence="7">Ribosomal RNA small subunit methyltransferase A</fullName>
        <ecNumber evidence="7">2.1.1.182</ecNumber>
    </recommendedName>
    <alternativeName>
        <fullName evidence="7">16S rRNA (adenine(1518)-N(6)/adenine(1519)-N(6))-dimethyltransferase</fullName>
    </alternativeName>
    <alternativeName>
        <fullName evidence="7">16S rRNA dimethyladenosine transferase</fullName>
    </alternativeName>
    <alternativeName>
        <fullName evidence="7">16S rRNA dimethylase</fullName>
    </alternativeName>
    <alternativeName>
        <fullName evidence="7">S-adenosylmethionine-6-N', N'-adenosyl(rRNA) dimethyltransferase</fullName>
    </alternativeName>
</protein>
<dbReference type="SMART" id="SM00650">
    <property type="entry name" value="rADc"/>
    <property type="match status" value="1"/>
</dbReference>
<dbReference type="GO" id="GO:0003723">
    <property type="term" value="F:RNA binding"/>
    <property type="evidence" value="ECO:0007669"/>
    <property type="project" value="UniProtKB-UniRule"/>
</dbReference>
<dbReference type="Gene3D" id="1.10.8.100">
    <property type="entry name" value="Ribosomal RNA adenine dimethylase-like, domain 2"/>
    <property type="match status" value="1"/>
</dbReference>
<dbReference type="AlphaFoldDB" id="A0A926I7D2"/>
<dbReference type="EMBL" id="JACRTC010000006">
    <property type="protein sequence ID" value="MBC8570974.1"/>
    <property type="molecule type" value="Genomic_DNA"/>
</dbReference>
<dbReference type="Pfam" id="PF00398">
    <property type="entry name" value="RrnaAD"/>
    <property type="match status" value="1"/>
</dbReference>
<keyword evidence="11" id="KW-1185">Reference proteome</keyword>
<gene>
    <name evidence="7 10" type="primary">rsmA</name>
    <name evidence="7" type="synonym">ksgA</name>
    <name evidence="10" type="ORF">H8709_09055</name>
</gene>
<evidence type="ECO:0000256" key="1">
    <source>
        <dbReference type="ARBA" id="ARBA00022490"/>
    </source>
</evidence>
<keyword evidence="2 7" id="KW-0698">rRNA processing</keyword>
<feature type="binding site" evidence="7 8">
    <location>
        <position position="101"/>
    </location>
    <ligand>
        <name>S-adenosyl-L-methionine</name>
        <dbReference type="ChEBI" id="CHEBI:59789"/>
    </ligand>
</feature>
<dbReference type="InterPro" id="IPR001737">
    <property type="entry name" value="KsgA/Erm"/>
</dbReference>
<dbReference type="InterPro" id="IPR011530">
    <property type="entry name" value="rRNA_adenine_dimethylase"/>
</dbReference>
<dbReference type="PROSITE" id="PS51689">
    <property type="entry name" value="SAM_RNA_A_N6_MT"/>
    <property type="match status" value="1"/>
</dbReference>
<comment type="function">
    <text evidence="7">Specifically dimethylates two adjacent adenosines (A1518 and A1519) in the loop of a conserved hairpin near the 3'-end of 16S rRNA in the 30S particle. May play a critical role in biogenesis of 30S subunits.</text>
</comment>
<evidence type="ECO:0000256" key="4">
    <source>
        <dbReference type="ARBA" id="ARBA00022679"/>
    </source>
</evidence>
<feature type="domain" description="Ribosomal RNA adenine methylase transferase N-terminal" evidence="9">
    <location>
        <begin position="35"/>
        <end position="210"/>
    </location>
</feature>
<dbReference type="PANTHER" id="PTHR11727:SF7">
    <property type="entry name" value="DIMETHYLADENOSINE TRANSFERASE-RELATED"/>
    <property type="match status" value="1"/>
</dbReference>
<evidence type="ECO:0000256" key="2">
    <source>
        <dbReference type="ARBA" id="ARBA00022552"/>
    </source>
</evidence>
<evidence type="ECO:0000313" key="10">
    <source>
        <dbReference type="EMBL" id="MBC8570974.1"/>
    </source>
</evidence>
<feature type="binding site" evidence="7 8">
    <location>
        <position position="125"/>
    </location>
    <ligand>
        <name>S-adenosyl-L-methionine</name>
        <dbReference type="ChEBI" id="CHEBI:59789"/>
    </ligand>
</feature>
<evidence type="ECO:0000259" key="9">
    <source>
        <dbReference type="SMART" id="SM00650"/>
    </source>
</evidence>
<dbReference type="InterPro" id="IPR020598">
    <property type="entry name" value="rRNA_Ade_methylase_Trfase_N"/>
</dbReference>
<dbReference type="PANTHER" id="PTHR11727">
    <property type="entry name" value="DIMETHYLADENOSINE TRANSFERASE"/>
    <property type="match status" value="1"/>
</dbReference>
<keyword evidence="5 7" id="KW-0949">S-adenosyl-L-methionine</keyword>
<comment type="subcellular location">
    <subcellularLocation>
        <location evidence="7">Cytoplasm</location>
    </subcellularLocation>
</comment>
<feature type="binding site" evidence="7 8">
    <location>
        <position position="28"/>
    </location>
    <ligand>
        <name>S-adenosyl-L-methionine</name>
        <dbReference type="ChEBI" id="CHEBI:59789"/>
    </ligand>
</feature>
<keyword evidence="6 7" id="KW-0694">RNA-binding</keyword>
<evidence type="ECO:0000313" key="11">
    <source>
        <dbReference type="Proteomes" id="UP000660861"/>
    </source>
</evidence>
<keyword evidence="3 7" id="KW-0489">Methyltransferase</keyword>
<keyword evidence="4 7" id="KW-0808">Transferase</keyword>
<dbReference type="EC" id="2.1.1.182" evidence="7"/>